<dbReference type="RefSeq" id="WP_144898274.1">
    <property type="nucleotide sequence ID" value="NZ_VLKN01000002.1"/>
</dbReference>
<reference evidence="2 3" key="1">
    <citation type="journal article" date="2015" name="Stand. Genomic Sci.">
        <title>Genomic Encyclopedia of Bacterial and Archaeal Type Strains, Phase III: the genomes of soil and plant-associated and newly described type strains.</title>
        <authorList>
            <person name="Whitman W.B."/>
            <person name="Woyke T."/>
            <person name="Klenk H.P."/>
            <person name="Zhou Y."/>
            <person name="Lilburn T.G."/>
            <person name="Beck B.J."/>
            <person name="De Vos P."/>
            <person name="Vandamme P."/>
            <person name="Eisen J.A."/>
            <person name="Garrity G."/>
            <person name="Hugenholtz P."/>
            <person name="Kyrpides N.C."/>
        </authorList>
    </citation>
    <scope>NUCLEOTIDE SEQUENCE [LARGE SCALE GENOMIC DNA]</scope>
    <source>
        <strain evidence="2 3">CGMCC 1.10821</strain>
    </source>
</reference>
<dbReference type="Proteomes" id="UP000315167">
    <property type="component" value="Unassembled WGS sequence"/>
</dbReference>
<protein>
    <submittedName>
        <fullName evidence="2">Uncharacterized protein</fullName>
    </submittedName>
</protein>
<evidence type="ECO:0000256" key="1">
    <source>
        <dbReference type="SAM" id="MobiDB-lite"/>
    </source>
</evidence>
<evidence type="ECO:0000313" key="2">
    <source>
        <dbReference type="EMBL" id="TWI04585.1"/>
    </source>
</evidence>
<accession>A0A562LAJ9</accession>
<sequence>MAVLAAAGCDRTQAPPAQEINAKPAATTSAPPPPEVPSSDPSAQPVQRAAPPMPPAVALGVFKPSDEVAKAATGKLTIEDMAIHGVNGASFVTERVAIVRGNDHYNANTRYADTMMIVPEQTVELRRVVEQTPPREAPGDAFCGDARTGYLALAKVSEGKTDVIKLMALQGDAVPAASAPDITLCKATSYSSAAK</sequence>
<dbReference type="OrthoDB" id="5973468at2"/>
<proteinExistence type="predicted"/>
<gene>
    <name evidence="2" type="ORF">IP90_00718</name>
</gene>
<organism evidence="2 3">
    <name type="scientific">Luteimonas cucumeris</name>
    <dbReference type="NCBI Taxonomy" id="985012"/>
    <lineage>
        <taxon>Bacteria</taxon>
        <taxon>Pseudomonadati</taxon>
        <taxon>Pseudomonadota</taxon>
        <taxon>Gammaproteobacteria</taxon>
        <taxon>Lysobacterales</taxon>
        <taxon>Lysobacteraceae</taxon>
        <taxon>Luteimonas</taxon>
    </lineage>
</organism>
<dbReference type="EMBL" id="VLKN01000002">
    <property type="protein sequence ID" value="TWI04585.1"/>
    <property type="molecule type" value="Genomic_DNA"/>
</dbReference>
<dbReference type="AlphaFoldDB" id="A0A562LAJ9"/>
<keyword evidence="3" id="KW-1185">Reference proteome</keyword>
<feature type="region of interest" description="Disordered" evidence="1">
    <location>
        <begin position="1"/>
        <end position="52"/>
    </location>
</feature>
<evidence type="ECO:0000313" key="3">
    <source>
        <dbReference type="Proteomes" id="UP000315167"/>
    </source>
</evidence>
<comment type="caution">
    <text evidence="2">The sequence shown here is derived from an EMBL/GenBank/DDBJ whole genome shotgun (WGS) entry which is preliminary data.</text>
</comment>
<name>A0A562LAJ9_9GAMM</name>